<dbReference type="SUPFAM" id="SSF55447">
    <property type="entry name" value="CO dehydrogenase flavoprotein C-terminal domain-like"/>
    <property type="match status" value="1"/>
</dbReference>
<feature type="binding site" evidence="18">
    <location>
        <position position="48"/>
    </location>
    <ligand>
        <name>[2Fe-2S] cluster</name>
        <dbReference type="ChEBI" id="CHEBI:190135"/>
        <label>1</label>
    </ligand>
</feature>
<keyword evidence="7 17" id="KW-0274">FAD</keyword>
<gene>
    <name evidence="21" type="ORF">RGQ29_001199</name>
</gene>
<dbReference type="Pfam" id="PF01315">
    <property type="entry name" value="Ald_Xan_dh_C"/>
    <property type="match status" value="1"/>
</dbReference>
<dbReference type="PIRSF" id="PIRSF000127">
    <property type="entry name" value="Xanthine_DH"/>
    <property type="match status" value="1"/>
</dbReference>
<dbReference type="InterPro" id="IPR016169">
    <property type="entry name" value="FAD-bd_PCMH_sub2"/>
</dbReference>
<feature type="binding site" evidence="17">
    <location>
        <position position="372"/>
    </location>
    <ligand>
        <name>FAD</name>
        <dbReference type="ChEBI" id="CHEBI:57692"/>
    </ligand>
</feature>
<dbReference type="Gene3D" id="3.30.465.10">
    <property type="match status" value="1"/>
</dbReference>
<keyword evidence="13" id="KW-0073">Auxin biosynthesis</keyword>
<evidence type="ECO:0000256" key="18">
    <source>
        <dbReference type="PIRSR" id="PIRSR000127-3"/>
    </source>
</evidence>
<feature type="binding site" evidence="18">
    <location>
        <position position="56"/>
    </location>
    <ligand>
        <name>[2Fe-2S] cluster</name>
        <dbReference type="ChEBI" id="CHEBI:190135"/>
        <label>1</label>
    </ligand>
</feature>
<feature type="binding site" evidence="17">
    <location>
        <begin position="356"/>
        <end position="360"/>
    </location>
    <ligand>
        <name>FAD</name>
        <dbReference type="ChEBI" id="CHEBI:57692"/>
    </ligand>
</feature>
<dbReference type="FunFam" id="3.10.20.30:FF:000012">
    <property type="entry name" value="Xanthine dehydrogenase/oxidase"/>
    <property type="match status" value="1"/>
</dbReference>
<dbReference type="SUPFAM" id="SSF47741">
    <property type="entry name" value="CO dehydrogenase ISP C-domain like"/>
    <property type="match status" value="1"/>
</dbReference>
<dbReference type="InterPro" id="IPR005107">
    <property type="entry name" value="CO_DH_flav_C"/>
</dbReference>
<comment type="cofactor">
    <cofactor evidence="18">
        <name>[2Fe-2S] cluster</name>
        <dbReference type="ChEBI" id="CHEBI:190135"/>
    </cofactor>
    <text evidence="18">Binds 2 [2Fe-2S] clusters.</text>
</comment>
<organism evidence="21 22">
    <name type="scientific">Quercus rubra</name>
    <name type="common">Northern red oak</name>
    <name type="synonym">Quercus borealis</name>
    <dbReference type="NCBI Taxonomy" id="3512"/>
    <lineage>
        <taxon>Eukaryota</taxon>
        <taxon>Viridiplantae</taxon>
        <taxon>Streptophyta</taxon>
        <taxon>Embryophyta</taxon>
        <taxon>Tracheophyta</taxon>
        <taxon>Spermatophyta</taxon>
        <taxon>Magnoliopsida</taxon>
        <taxon>eudicotyledons</taxon>
        <taxon>Gunneridae</taxon>
        <taxon>Pentapetalae</taxon>
        <taxon>rosids</taxon>
        <taxon>fabids</taxon>
        <taxon>Fagales</taxon>
        <taxon>Fagaceae</taxon>
        <taxon>Quercus</taxon>
    </lineage>
</organism>
<feature type="binding site" evidence="18">
    <location>
        <position position="53"/>
    </location>
    <ligand>
        <name>[2Fe-2S] cluster</name>
        <dbReference type="ChEBI" id="CHEBI:190135"/>
        <label>1</label>
    </ligand>
</feature>
<evidence type="ECO:0000256" key="12">
    <source>
        <dbReference type="ARBA" id="ARBA00023027"/>
    </source>
</evidence>
<dbReference type="SMART" id="SM01008">
    <property type="entry name" value="Ald_Xan_dh_C"/>
    <property type="match status" value="1"/>
</dbReference>
<dbReference type="InterPro" id="IPR008274">
    <property type="entry name" value="AldOxase/xan_DH_MoCoBD1"/>
</dbReference>
<evidence type="ECO:0000256" key="13">
    <source>
        <dbReference type="ARBA" id="ARBA00023070"/>
    </source>
</evidence>
<dbReference type="Pfam" id="PF03450">
    <property type="entry name" value="CO_deh_flav_C"/>
    <property type="match status" value="1"/>
</dbReference>
<proteinExistence type="inferred from homology"/>
<evidence type="ECO:0000313" key="22">
    <source>
        <dbReference type="Proteomes" id="UP001324115"/>
    </source>
</evidence>
<dbReference type="InterPro" id="IPR016208">
    <property type="entry name" value="Ald_Oxase/xanthine_DH-like"/>
</dbReference>
<keyword evidence="10 18" id="KW-0408">Iron</keyword>
<dbReference type="GO" id="GO:0005506">
    <property type="term" value="F:iron ion binding"/>
    <property type="evidence" value="ECO:0007669"/>
    <property type="project" value="InterPro"/>
</dbReference>
<comment type="cofactor">
    <cofactor evidence="14">
        <name>[2Fe-2S] cluster</name>
        <dbReference type="ChEBI" id="CHEBI:190135"/>
    </cofactor>
</comment>
<dbReference type="InterPro" id="IPR046867">
    <property type="entry name" value="AldOxase/xan_DH_MoCoBD2"/>
</dbReference>
<accession>A0AAN7JE31</accession>
<evidence type="ECO:0000256" key="5">
    <source>
        <dbReference type="ARBA" id="ARBA00022714"/>
    </source>
</evidence>
<dbReference type="InterPro" id="IPR002346">
    <property type="entry name" value="Mopterin_DH_FAD-bd"/>
</dbReference>
<dbReference type="PANTHER" id="PTHR11908:SF132">
    <property type="entry name" value="ALDEHYDE OXIDASE 1-RELATED"/>
    <property type="match status" value="1"/>
</dbReference>
<feature type="binding site" evidence="18">
    <location>
        <position position="836"/>
    </location>
    <ligand>
        <name>Mo-molybdopterin</name>
        <dbReference type="ChEBI" id="CHEBI:71302"/>
    </ligand>
    <ligandPart>
        <name>Mo</name>
        <dbReference type="ChEBI" id="CHEBI:28685"/>
    </ligandPart>
</feature>
<dbReference type="Gene3D" id="3.90.1170.50">
    <property type="entry name" value="Aldehyde oxidase/xanthine dehydrogenase, a/b hammerhead"/>
    <property type="match status" value="1"/>
</dbReference>
<evidence type="ECO:0000256" key="15">
    <source>
        <dbReference type="ARBA" id="ARBA00067017"/>
    </source>
</evidence>
<dbReference type="GO" id="GO:0071949">
    <property type="term" value="F:FAD binding"/>
    <property type="evidence" value="ECO:0007669"/>
    <property type="project" value="InterPro"/>
</dbReference>
<feature type="binding site" evidence="18">
    <location>
        <position position="78"/>
    </location>
    <ligand>
        <name>[2Fe-2S] cluster</name>
        <dbReference type="ChEBI" id="CHEBI:190135"/>
        <label>1</label>
    </ligand>
</feature>
<evidence type="ECO:0000256" key="7">
    <source>
        <dbReference type="ARBA" id="ARBA00022827"/>
    </source>
</evidence>
<dbReference type="InterPro" id="IPR016166">
    <property type="entry name" value="FAD-bd_PCMH"/>
</dbReference>
<evidence type="ECO:0000256" key="17">
    <source>
        <dbReference type="PIRSR" id="PIRSR000127-2"/>
    </source>
</evidence>
<evidence type="ECO:0000256" key="3">
    <source>
        <dbReference type="ARBA" id="ARBA00022505"/>
    </source>
</evidence>
<keyword evidence="22" id="KW-1185">Reference proteome</keyword>
<dbReference type="EC" id="1.2.3.7" evidence="15"/>
<evidence type="ECO:0000256" key="11">
    <source>
        <dbReference type="ARBA" id="ARBA00023014"/>
    </source>
</evidence>
<dbReference type="Pfam" id="PF00111">
    <property type="entry name" value="Fer2"/>
    <property type="match status" value="1"/>
</dbReference>
<dbReference type="PANTHER" id="PTHR11908">
    <property type="entry name" value="XANTHINE DEHYDROGENASE"/>
    <property type="match status" value="1"/>
</dbReference>
<evidence type="ECO:0000313" key="21">
    <source>
        <dbReference type="EMBL" id="KAK4607285.1"/>
    </source>
</evidence>
<reference evidence="21 22" key="1">
    <citation type="journal article" date="2023" name="G3 (Bethesda)">
        <title>A haplotype-resolved chromosome-scale genome for Quercus rubra L. provides insights into the genetics of adaptive traits for red oak species.</title>
        <authorList>
            <person name="Kapoor B."/>
            <person name="Jenkins J."/>
            <person name="Schmutz J."/>
            <person name="Zhebentyayeva T."/>
            <person name="Kuelheim C."/>
            <person name="Coggeshall M."/>
            <person name="Heim C."/>
            <person name="Lasky J.R."/>
            <person name="Leites L."/>
            <person name="Islam-Faridi N."/>
            <person name="Romero-Severson J."/>
            <person name="DeLeo V.L."/>
            <person name="Lucas S.M."/>
            <person name="Lazic D."/>
            <person name="Gailing O."/>
            <person name="Carlson J."/>
            <person name="Staton M."/>
        </authorList>
    </citation>
    <scope>NUCLEOTIDE SEQUENCE [LARGE SCALE GENOMIC DNA]</scope>
    <source>
        <strain evidence="21">Pseudo-F2</strain>
    </source>
</reference>
<dbReference type="PROSITE" id="PS51387">
    <property type="entry name" value="FAD_PCMH"/>
    <property type="match status" value="1"/>
</dbReference>
<evidence type="ECO:0000259" key="19">
    <source>
        <dbReference type="PROSITE" id="PS51085"/>
    </source>
</evidence>
<comment type="cofactor">
    <cofactor evidence="18">
        <name>Mo-molybdopterin</name>
        <dbReference type="ChEBI" id="CHEBI:71302"/>
    </cofactor>
    <text evidence="18">Binds 1 Mo-molybdopterin (Mo-MPT) cofactor per subunit.</text>
</comment>
<feature type="binding site" evidence="17">
    <location>
        <position position="412"/>
    </location>
    <ligand>
        <name>FAD</name>
        <dbReference type="ChEBI" id="CHEBI:57692"/>
    </ligand>
</feature>
<keyword evidence="5 18" id="KW-0001">2Fe-2S</keyword>
<dbReference type="GO" id="GO:0009688">
    <property type="term" value="P:abscisic acid biosynthetic process"/>
    <property type="evidence" value="ECO:0007669"/>
    <property type="project" value="UniProtKB-KW"/>
</dbReference>
<dbReference type="SMART" id="SM01092">
    <property type="entry name" value="CO_deh_flav_C"/>
    <property type="match status" value="1"/>
</dbReference>
<comment type="similarity">
    <text evidence="2">Belongs to the xanthine dehydrogenase family.</text>
</comment>
<evidence type="ECO:0000256" key="6">
    <source>
        <dbReference type="ARBA" id="ARBA00022723"/>
    </source>
</evidence>
<dbReference type="Gene3D" id="1.10.150.120">
    <property type="entry name" value="[2Fe-2S]-binding domain"/>
    <property type="match status" value="1"/>
</dbReference>
<feature type="binding site" evidence="18">
    <location>
        <position position="121"/>
    </location>
    <ligand>
        <name>[2Fe-2S] cluster</name>
        <dbReference type="ChEBI" id="CHEBI:190135"/>
        <label>2</label>
    </ligand>
</feature>
<dbReference type="SUPFAM" id="SSF56176">
    <property type="entry name" value="FAD-binding/transporter-associated domain-like"/>
    <property type="match status" value="1"/>
</dbReference>
<dbReference type="FunFam" id="3.30.365.10:FF:000001">
    <property type="entry name" value="Xanthine dehydrogenase oxidase"/>
    <property type="match status" value="1"/>
</dbReference>
<dbReference type="InterPro" id="IPR036884">
    <property type="entry name" value="2Fe-2S-bd_dom_sf"/>
</dbReference>
<feature type="domain" description="2Fe-2S ferredoxin-type" evidence="19">
    <location>
        <begin position="9"/>
        <end position="96"/>
    </location>
</feature>
<keyword evidence="4" id="KW-0285">Flavoprotein</keyword>
<keyword evidence="3 18" id="KW-0500">Molybdenum</keyword>
<dbReference type="InterPro" id="IPR037165">
    <property type="entry name" value="AldOxase/xan_DH_Mopterin-bd_sf"/>
</dbReference>
<evidence type="ECO:0000256" key="16">
    <source>
        <dbReference type="PIRSR" id="PIRSR000127-1"/>
    </source>
</evidence>
<dbReference type="InterPro" id="IPR012675">
    <property type="entry name" value="Beta-grasp_dom_sf"/>
</dbReference>
<dbReference type="InterPro" id="IPR000674">
    <property type="entry name" value="Ald_Oxase/Xan_DH_a/b"/>
</dbReference>
<dbReference type="SUPFAM" id="SSF54665">
    <property type="entry name" value="CO dehydrogenase molybdoprotein N-domain-like"/>
    <property type="match status" value="1"/>
</dbReference>
<dbReference type="GO" id="GO:0051537">
    <property type="term" value="F:2 iron, 2 sulfur cluster binding"/>
    <property type="evidence" value="ECO:0007669"/>
    <property type="project" value="UniProtKB-KW"/>
</dbReference>
<dbReference type="CDD" id="cd00207">
    <property type="entry name" value="fer2"/>
    <property type="match status" value="1"/>
</dbReference>
<dbReference type="InterPro" id="IPR002888">
    <property type="entry name" value="2Fe-2S-bd"/>
</dbReference>
<dbReference type="Pfam" id="PF02738">
    <property type="entry name" value="MoCoBD_1"/>
    <property type="match status" value="1"/>
</dbReference>
<feature type="binding site" evidence="18">
    <location>
        <position position="1123"/>
    </location>
    <ligand>
        <name>Mo-molybdopterin</name>
        <dbReference type="ChEBI" id="CHEBI:71302"/>
    </ligand>
    <ligandPart>
        <name>Mo</name>
        <dbReference type="ChEBI" id="CHEBI:28685"/>
    </ligandPart>
</feature>
<dbReference type="FunFam" id="1.10.150.120:FF:000006">
    <property type="entry name" value="Aldehyde oxidase"/>
    <property type="match status" value="1"/>
</dbReference>
<evidence type="ECO:0000256" key="1">
    <source>
        <dbReference type="ARBA" id="ARBA00001974"/>
    </source>
</evidence>
<dbReference type="Gene3D" id="3.30.365.10">
    <property type="entry name" value="Aldehyde oxidase/xanthine dehydrogenase, molybdopterin binding domain"/>
    <property type="match status" value="4"/>
</dbReference>
<sequence>MAVERETRNNLVFAVNGERFELSTVDPSTTLLEFLRSRTRFKSVKLSCGEGGCGACVVLLSKYDPVLDQVEDFTASSCLTLLCSINGYSITTTEGLGNSKDGFHPIHQRIAGFHASQCGFCTPGMCVSLFAALVNAEKANQSEPSPGFSKLTVSEAEKAISGNLCRCTGYRSIADACKSFAADVDVEDLGLNSFWRKGESKEVKMSRLPFYNCNKEICTFPEFLKKEIRSSMLLDSKGFYWYNPVSVKELQSFLESNETNDGSLIKLVAGNTGMGYYKELEHYDRYIDLRYIPELSSIRRDPKGIEIGATITISKAIEALKEENKSEFHPKSEMVFKKIANYMEKIASGFIRNTASIGGNLMMAQRKNFPSDIATILVAVGSMVYIMTGPTCERIMLEEFLERPPLSSKTLLLNVKIPSWESIKNIPSETDTMLLFETYRAAPRPLGNALPYLNAAFLAEVSPCKTSDGIIVNNCQLAFGAYGTKHAIRARQVEEFLAGKILSLDVLYEATKLVKAIVVPEDGTSYPAYRSSLAIGYLFDFFSPLIDNGGKISNVLLEGYIKNVDAYKINQNHVQLAHDNLPSLLSSGKQVIELSEEYHPVGEPITKSGAAIQASGEAFYVDDIPSPENCLHGTFIYSTKPLAWVKGIQFQPKPLPDGVASIITFKDIPKGGENIGSKSIFGAEPLFAEELTQCAGQRLAFVVADTQKHADKAIKFAVVDYDLENLEPPILSVEEAVKRSSLFEVPPMFYPKQVGDISKGMAEADHKILSAEVKLGSQYYFYMESQAALAIPDEDNCMVVYSSSQVPERTHAVIARCLGVPEHNVRVITRRVGGAFGGKAIKAMPVATACALAAHKLRRPVRIYLDRKTDMIMAGGRHPMKITYSVGFKSDGKITALQLDILIDAGLSPDISPIMPHNILGPLKKYDWGALSFDIKVCKTNHSSKSAMRAPGEVQGSFIAEAVIEHVASTLSMDVDSVRSINLHTYNSLNLFYESNADEPLEYTLPSIWDKLAMSSSLHQRTEMVKEFNRDNKWRKRGISRIPIVHEFFVRPTPGKVSILSDGSIVVEVGGIELGQGLWTKVKQMAAFGLSSIQCDGVGDLLDKVRVIQSDSLSLIQGGFTAGSTTSESSCEAVRLCCNILVERLRPLRERLQDQMGSIKWEMLIDQAYMLSVNLSASSFFVPDLTSMQYRTYGAAVSEVEVNILTGETTFLQTDIIYDCGQSLNPAVDLGQIEGAFVQGVGFFMLEEYLTNSDGLVVAEGTWTYKIPTLDTIPKQFNVEIQKSGHHQKRVLSSKASGEPPLILAASVHCATRAAIKEARKQLLSWSGKDECGSTFQLEVPATMPVVKEHCGLESVERYLEWRMGRK</sequence>
<feature type="binding site" evidence="18">
    <location>
        <position position="805"/>
    </location>
    <ligand>
        <name>Mo-molybdopterin</name>
        <dbReference type="ChEBI" id="CHEBI:71302"/>
    </ligand>
    <ligandPart>
        <name>Mo</name>
        <dbReference type="ChEBI" id="CHEBI:28685"/>
    </ligandPart>
</feature>
<feature type="binding site" evidence="18">
    <location>
        <position position="949"/>
    </location>
    <ligand>
        <name>Mo-molybdopterin</name>
        <dbReference type="ChEBI" id="CHEBI:71302"/>
    </ligand>
    <ligandPart>
        <name>Mo</name>
        <dbReference type="ChEBI" id="CHEBI:28685"/>
    </ligandPart>
</feature>
<keyword evidence="11 18" id="KW-0411">Iron-sulfur</keyword>
<evidence type="ECO:0000256" key="4">
    <source>
        <dbReference type="ARBA" id="ARBA00022630"/>
    </source>
</evidence>
<dbReference type="EMBL" id="JAXUIC010000001">
    <property type="protein sequence ID" value="KAK4607285.1"/>
    <property type="molecule type" value="Genomic_DNA"/>
</dbReference>
<dbReference type="Gene3D" id="3.10.20.30">
    <property type="match status" value="1"/>
</dbReference>
<dbReference type="SUPFAM" id="SSF56003">
    <property type="entry name" value="Molybdenum cofactor-binding domain"/>
    <property type="match status" value="1"/>
</dbReference>
<dbReference type="InterPro" id="IPR036318">
    <property type="entry name" value="FAD-bd_PCMH-like_sf"/>
</dbReference>
<dbReference type="Gene3D" id="3.30.390.50">
    <property type="entry name" value="CO dehydrogenase flavoprotein, C-terminal domain"/>
    <property type="match status" value="1"/>
</dbReference>
<dbReference type="InterPro" id="IPR016167">
    <property type="entry name" value="FAD-bd_PCMH_sub1"/>
</dbReference>
<keyword evidence="8" id="KW-0937">Abscisic acid biosynthesis</keyword>
<dbReference type="GO" id="GO:0050302">
    <property type="term" value="F:indole-3-acetaldehyde oxidase activity"/>
    <property type="evidence" value="ECO:0007669"/>
    <property type="project" value="UniProtKB-EC"/>
</dbReference>
<feature type="binding site" evidence="18">
    <location>
        <position position="165"/>
    </location>
    <ligand>
        <name>[2Fe-2S] cluster</name>
        <dbReference type="ChEBI" id="CHEBI:190135"/>
        <label>2</label>
    </ligand>
</feature>
<dbReference type="Pfam" id="PF20256">
    <property type="entry name" value="MoCoBD_2"/>
    <property type="match status" value="1"/>
</dbReference>
<dbReference type="PROSITE" id="PS51085">
    <property type="entry name" value="2FE2S_FER_2"/>
    <property type="match status" value="1"/>
</dbReference>
<dbReference type="SUPFAM" id="SSF54292">
    <property type="entry name" value="2Fe-2S ferredoxin-like"/>
    <property type="match status" value="1"/>
</dbReference>
<comment type="caution">
    <text evidence="21">The sequence shown here is derived from an EMBL/GenBank/DDBJ whole genome shotgun (WGS) entry which is preliminary data.</text>
</comment>
<keyword evidence="9" id="KW-0560">Oxidoreductase</keyword>
<evidence type="ECO:0000256" key="9">
    <source>
        <dbReference type="ARBA" id="ARBA00023002"/>
    </source>
</evidence>
<feature type="binding site" evidence="18">
    <location>
        <position position="167"/>
    </location>
    <ligand>
        <name>[2Fe-2S] cluster</name>
        <dbReference type="ChEBI" id="CHEBI:190135"/>
        <label>2</label>
    </ligand>
</feature>
<keyword evidence="6 18" id="KW-0479">Metal-binding</keyword>
<evidence type="ECO:0000256" key="14">
    <source>
        <dbReference type="ARBA" id="ARBA00034078"/>
    </source>
</evidence>
<protein>
    <recommendedName>
        <fullName evidence="15">indole-3-acetaldehyde oxidase</fullName>
        <ecNumber evidence="15">1.2.3.7</ecNumber>
    </recommendedName>
</protein>
<name>A0AAN7JE31_QUERU</name>
<feature type="binding site" evidence="17">
    <location>
        <position position="440"/>
    </location>
    <ligand>
        <name>FAD</name>
        <dbReference type="ChEBI" id="CHEBI:57692"/>
    </ligand>
</feature>
<dbReference type="Pfam" id="PF00941">
    <property type="entry name" value="FAD_binding_5"/>
    <property type="match status" value="1"/>
</dbReference>
<evidence type="ECO:0000256" key="2">
    <source>
        <dbReference type="ARBA" id="ARBA00006849"/>
    </source>
</evidence>
<comment type="cofactor">
    <cofactor evidence="1 17">
        <name>FAD</name>
        <dbReference type="ChEBI" id="CHEBI:57692"/>
    </cofactor>
</comment>
<dbReference type="Gene3D" id="3.30.43.10">
    <property type="entry name" value="Uridine Diphospho-n-acetylenolpyruvylglucosamine Reductase, domain 2"/>
    <property type="match status" value="1"/>
</dbReference>
<evidence type="ECO:0000256" key="10">
    <source>
        <dbReference type="ARBA" id="ARBA00023004"/>
    </source>
</evidence>
<feature type="domain" description="FAD-binding PCMH-type" evidence="20">
    <location>
        <begin position="234"/>
        <end position="422"/>
    </location>
</feature>
<feature type="active site" description="Proton acceptor" evidence="16">
    <location>
        <position position="1299"/>
    </location>
</feature>
<dbReference type="PROSITE" id="PS00197">
    <property type="entry name" value="2FE2S_FER_1"/>
    <property type="match status" value="1"/>
</dbReference>
<dbReference type="InterPro" id="IPR001041">
    <property type="entry name" value="2Fe-2S_ferredoxin-type"/>
</dbReference>
<evidence type="ECO:0000259" key="20">
    <source>
        <dbReference type="PROSITE" id="PS51387"/>
    </source>
</evidence>
<dbReference type="InterPro" id="IPR036856">
    <property type="entry name" value="Ald_Oxase/Xan_DH_a/b_sf"/>
</dbReference>
<dbReference type="Pfam" id="PF01799">
    <property type="entry name" value="Fer2_2"/>
    <property type="match status" value="1"/>
</dbReference>
<dbReference type="InterPro" id="IPR036010">
    <property type="entry name" value="2Fe-2S_ferredoxin-like_sf"/>
</dbReference>
<keyword evidence="12" id="KW-0520">NAD</keyword>
<dbReference type="InterPro" id="IPR036683">
    <property type="entry name" value="CO_DH_flav_C_dom_sf"/>
</dbReference>
<feature type="binding site" evidence="18">
    <location>
        <position position="118"/>
    </location>
    <ligand>
        <name>[2Fe-2S] cluster</name>
        <dbReference type="ChEBI" id="CHEBI:190135"/>
        <label>2</label>
    </ligand>
</feature>
<dbReference type="Proteomes" id="UP001324115">
    <property type="component" value="Unassembled WGS sequence"/>
</dbReference>
<dbReference type="InterPro" id="IPR006058">
    <property type="entry name" value="2Fe2S_fd_BS"/>
</dbReference>
<evidence type="ECO:0000256" key="8">
    <source>
        <dbReference type="ARBA" id="ARBA00022865"/>
    </source>
</evidence>
<dbReference type="GO" id="GO:0009851">
    <property type="term" value="P:auxin biosynthetic process"/>
    <property type="evidence" value="ECO:0007669"/>
    <property type="project" value="UniProtKB-KW"/>
</dbReference>